<protein>
    <submittedName>
        <fullName evidence="1">Uncharacterized protein</fullName>
    </submittedName>
</protein>
<dbReference type="Proteomes" id="UP000189431">
    <property type="component" value="Unassembled WGS sequence"/>
</dbReference>
<organism evidence="1 2">
    <name type="scientific">Salinivibrio costicola subsp. alcaliphilus</name>
    <dbReference type="NCBI Taxonomy" id="272773"/>
    <lineage>
        <taxon>Bacteria</taxon>
        <taxon>Pseudomonadati</taxon>
        <taxon>Pseudomonadota</taxon>
        <taxon>Gammaproteobacteria</taxon>
        <taxon>Vibrionales</taxon>
        <taxon>Vibrionaceae</taxon>
        <taxon>Salinivibrio</taxon>
    </lineage>
</organism>
<dbReference type="RefSeq" id="WP_077669992.1">
    <property type="nucleotide sequence ID" value="NZ_MUFR01000043.1"/>
</dbReference>
<proteinExistence type="predicted"/>
<reference evidence="2" key="1">
    <citation type="submission" date="2017-01" db="EMBL/GenBank/DDBJ databases">
        <title>Draft genome of the species Salinivibrio costicola subsp. alcaliphilus.</title>
        <authorList>
            <person name="Lopez-Hermoso C."/>
            <person name="De La Haba R."/>
            <person name="Sanchez-Porro C."/>
            <person name="Ventosa A."/>
        </authorList>
    </citation>
    <scope>NUCLEOTIDE SEQUENCE [LARGE SCALE GENOMIC DNA]</scope>
    <source>
        <strain evidence="2">CBH448</strain>
    </source>
</reference>
<name>A0ABX3KNE2_SALCS</name>
<keyword evidence="2" id="KW-1185">Reference proteome</keyword>
<evidence type="ECO:0000313" key="1">
    <source>
        <dbReference type="EMBL" id="OOF33019.1"/>
    </source>
</evidence>
<sequence>MFDSLNCYTWDHNAFNSHGKRAAYIMRLVPKDAKFSKTRLLALRKLGQNLAVVDELLKTHYPEAL</sequence>
<gene>
    <name evidence="1" type="ORF">BZJ21_12960</name>
</gene>
<dbReference type="EMBL" id="MUFR01000043">
    <property type="protein sequence ID" value="OOF33019.1"/>
    <property type="molecule type" value="Genomic_DNA"/>
</dbReference>
<comment type="caution">
    <text evidence="1">The sequence shown here is derived from an EMBL/GenBank/DDBJ whole genome shotgun (WGS) entry which is preliminary data.</text>
</comment>
<accession>A0ABX3KNE2</accession>
<evidence type="ECO:0000313" key="2">
    <source>
        <dbReference type="Proteomes" id="UP000189431"/>
    </source>
</evidence>